<dbReference type="EMBL" id="MU853403">
    <property type="protein sequence ID" value="KAK4137013.1"/>
    <property type="molecule type" value="Genomic_DNA"/>
</dbReference>
<dbReference type="GO" id="GO:0031083">
    <property type="term" value="C:BLOC-1 complex"/>
    <property type="evidence" value="ECO:0007669"/>
    <property type="project" value="InterPro"/>
</dbReference>
<evidence type="ECO:0000256" key="5">
    <source>
        <dbReference type="ARBA" id="ARBA00022490"/>
    </source>
</evidence>
<gene>
    <name evidence="8" type="ORF">BT67DRAFT_198379</name>
</gene>
<name>A0AAN6UPW6_9PEZI</name>
<evidence type="ECO:0000256" key="7">
    <source>
        <dbReference type="SAM" id="MobiDB-lite"/>
    </source>
</evidence>
<comment type="caution">
    <text evidence="8">The sequence shown here is derived from an EMBL/GenBank/DDBJ whole genome shotgun (WGS) entry which is preliminary data.</text>
</comment>
<dbReference type="GO" id="GO:0005737">
    <property type="term" value="C:cytoplasm"/>
    <property type="evidence" value="ECO:0007669"/>
    <property type="project" value="UniProtKB-SubCell"/>
</dbReference>
<evidence type="ECO:0000256" key="3">
    <source>
        <dbReference type="ARBA" id="ARBA00007289"/>
    </source>
</evidence>
<protein>
    <recommendedName>
        <fullName evidence="4">Biogenesis of lysosome-related organelles complex 1 subunit CNL1</fullName>
    </recommendedName>
    <alternativeName>
        <fullName evidence="6">CNO-like protein 1</fullName>
    </alternativeName>
</protein>
<evidence type="ECO:0000256" key="2">
    <source>
        <dbReference type="ARBA" id="ARBA00004496"/>
    </source>
</evidence>
<comment type="subcellular location">
    <subcellularLocation>
        <location evidence="2">Cytoplasm</location>
    </subcellularLocation>
</comment>
<dbReference type="GO" id="GO:0007032">
    <property type="term" value="P:endosome organization"/>
    <property type="evidence" value="ECO:0007669"/>
    <property type="project" value="TreeGrafter"/>
</dbReference>
<evidence type="ECO:0000313" key="8">
    <source>
        <dbReference type="EMBL" id="KAK4137013.1"/>
    </source>
</evidence>
<accession>A0AAN6UPW6</accession>
<proteinExistence type="inferred from homology"/>
<feature type="region of interest" description="Disordered" evidence="7">
    <location>
        <begin position="149"/>
        <end position="185"/>
    </location>
</feature>
<dbReference type="PANTHER" id="PTHR39145:SF1">
    <property type="entry name" value="BIOGENESIS OF LYSOSOME-RELATED ORGANELLES COMPLEX 1 SUBUNIT CNL1"/>
    <property type="match status" value="1"/>
</dbReference>
<feature type="compositionally biased region" description="Basic residues" evidence="7">
    <location>
        <begin position="167"/>
        <end position="185"/>
    </location>
</feature>
<reference evidence="8" key="2">
    <citation type="submission" date="2023-05" db="EMBL/GenBank/DDBJ databases">
        <authorList>
            <consortium name="Lawrence Berkeley National Laboratory"/>
            <person name="Steindorff A."/>
            <person name="Hensen N."/>
            <person name="Bonometti L."/>
            <person name="Westerberg I."/>
            <person name="Brannstrom I.O."/>
            <person name="Guillou S."/>
            <person name="Cros-Aarteil S."/>
            <person name="Calhoun S."/>
            <person name="Haridas S."/>
            <person name="Kuo A."/>
            <person name="Mondo S."/>
            <person name="Pangilinan J."/>
            <person name="Riley R."/>
            <person name="Labutti K."/>
            <person name="Andreopoulos B."/>
            <person name="Lipzen A."/>
            <person name="Chen C."/>
            <person name="Yanf M."/>
            <person name="Daum C."/>
            <person name="Ng V."/>
            <person name="Clum A."/>
            <person name="Ohm R."/>
            <person name="Martin F."/>
            <person name="Silar P."/>
            <person name="Natvig D."/>
            <person name="Lalanne C."/>
            <person name="Gautier V."/>
            <person name="Ament-Velasquez S.L."/>
            <person name="Kruys A."/>
            <person name="Hutchinson M.I."/>
            <person name="Powell A.J."/>
            <person name="Barry K."/>
            <person name="Miller A.N."/>
            <person name="Grigoriev I.V."/>
            <person name="Debuchy R."/>
            <person name="Gladieux P."/>
            <person name="Thoren M.H."/>
            <person name="Johannesson H."/>
        </authorList>
    </citation>
    <scope>NUCLEOTIDE SEQUENCE</scope>
    <source>
        <strain evidence="8">CBS 123565</strain>
    </source>
</reference>
<evidence type="ECO:0000313" key="9">
    <source>
        <dbReference type="Proteomes" id="UP001304895"/>
    </source>
</evidence>
<dbReference type="InterPro" id="IPR034455">
    <property type="entry name" value="CNL1"/>
</dbReference>
<keyword evidence="5" id="KW-0963">Cytoplasm</keyword>
<evidence type="ECO:0000256" key="1">
    <source>
        <dbReference type="ARBA" id="ARBA00003807"/>
    </source>
</evidence>
<comment type="similarity">
    <text evidence="3">Belongs to the BLOC1S4 family.</text>
</comment>
<dbReference type="Proteomes" id="UP001304895">
    <property type="component" value="Unassembled WGS sequence"/>
</dbReference>
<evidence type="ECO:0000256" key="4">
    <source>
        <dbReference type="ARBA" id="ARBA00014971"/>
    </source>
</evidence>
<dbReference type="AlphaFoldDB" id="A0AAN6UPW6"/>
<reference evidence="8" key="1">
    <citation type="journal article" date="2023" name="Mol. Phylogenet. Evol.">
        <title>Genome-scale phylogeny and comparative genomics of the fungal order Sordariales.</title>
        <authorList>
            <person name="Hensen N."/>
            <person name="Bonometti L."/>
            <person name="Westerberg I."/>
            <person name="Brannstrom I.O."/>
            <person name="Guillou S."/>
            <person name="Cros-Aarteil S."/>
            <person name="Calhoun S."/>
            <person name="Haridas S."/>
            <person name="Kuo A."/>
            <person name="Mondo S."/>
            <person name="Pangilinan J."/>
            <person name="Riley R."/>
            <person name="LaButti K."/>
            <person name="Andreopoulos B."/>
            <person name="Lipzen A."/>
            <person name="Chen C."/>
            <person name="Yan M."/>
            <person name="Daum C."/>
            <person name="Ng V."/>
            <person name="Clum A."/>
            <person name="Steindorff A."/>
            <person name="Ohm R.A."/>
            <person name="Martin F."/>
            <person name="Silar P."/>
            <person name="Natvig D.O."/>
            <person name="Lalanne C."/>
            <person name="Gautier V."/>
            <person name="Ament-Velasquez S.L."/>
            <person name="Kruys A."/>
            <person name="Hutchinson M.I."/>
            <person name="Powell A.J."/>
            <person name="Barry K."/>
            <person name="Miller A.N."/>
            <person name="Grigoriev I.V."/>
            <person name="Debuchy R."/>
            <person name="Gladieux P."/>
            <person name="Hiltunen Thoren M."/>
            <person name="Johannesson H."/>
        </authorList>
    </citation>
    <scope>NUCLEOTIDE SEQUENCE</scope>
    <source>
        <strain evidence="8">CBS 123565</strain>
    </source>
</reference>
<organism evidence="8 9">
    <name type="scientific">Trichocladium antarcticum</name>
    <dbReference type="NCBI Taxonomy" id="1450529"/>
    <lineage>
        <taxon>Eukaryota</taxon>
        <taxon>Fungi</taxon>
        <taxon>Dikarya</taxon>
        <taxon>Ascomycota</taxon>
        <taxon>Pezizomycotina</taxon>
        <taxon>Sordariomycetes</taxon>
        <taxon>Sordariomycetidae</taxon>
        <taxon>Sordariales</taxon>
        <taxon>Chaetomiaceae</taxon>
        <taxon>Trichocladium</taxon>
    </lineage>
</organism>
<keyword evidence="9" id="KW-1185">Reference proteome</keyword>
<sequence>MSSSQQASSGAVPYTQLGLTEDQVRWLRQGQQAVAEASAAPGAGPTLSNAASHASSQGLLIVESSSLTELGRYFDGVLLSIGERLAYLIEQSQIVTRNQEDRAGNHIDDADAEIQRYYNIIAQIDELELDFDLITQICGIVQGYRQRAEELERELDQTGSGSSSSRRERHGRRSHGHSGSGRRRA</sequence>
<evidence type="ECO:0000256" key="6">
    <source>
        <dbReference type="ARBA" id="ARBA00029995"/>
    </source>
</evidence>
<dbReference type="PANTHER" id="PTHR39145">
    <property type="entry name" value="BIOGENESIS OF LYSOSOME-RELATED ORGANELLES COMPLEX 1 SUBUNIT CNL1"/>
    <property type="match status" value="1"/>
</dbReference>
<comment type="function">
    <text evidence="1">Component of the biogenesis of lysosome-related organelles complex-1 (BLOC-1), a complex that is involved in endosomal cargo sorting.</text>
</comment>